<comment type="caution">
    <text evidence="4">The sequence shown here is derived from an EMBL/GenBank/DDBJ whole genome shotgun (WGS) entry which is preliminary data.</text>
</comment>
<sequence length="157" mass="17746">MTLETLYQELQDLNPNEVRTIHKLVQALKRTRVSPLAFVEELMNFQAVGYDQEKGVYVHRMLITDELKNRYKILHGGITATFIDTAMGSTIFHMDEGTKAVTLDLNVNFLAPGESGWLTAETAVIKKGKTIILLETKVTDERKKLIATASSTFFRLQ</sequence>
<dbReference type="EMBL" id="JACEIP010000019">
    <property type="protein sequence ID" value="MBA4543687.1"/>
    <property type="molecule type" value="Genomic_DNA"/>
</dbReference>
<dbReference type="AlphaFoldDB" id="A0A7W2AHY7"/>
<evidence type="ECO:0000313" key="4">
    <source>
        <dbReference type="EMBL" id="MBA4543687.1"/>
    </source>
</evidence>
<dbReference type="Gene3D" id="3.10.129.10">
    <property type="entry name" value="Hotdog Thioesterase"/>
    <property type="match status" value="1"/>
</dbReference>
<keyword evidence="5" id="KW-1185">Reference proteome</keyword>
<comment type="similarity">
    <text evidence="1">Belongs to the thioesterase PaaI family.</text>
</comment>
<dbReference type="Proteomes" id="UP000530514">
    <property type="component" value="Unassembled WGS sequence"/>
</dbReference>
<evidence type="ECO:0000256" key="1">
    <source>
        <dbReference type="ARBA" id="ARBA00008324"/>
    </source>
</evidence>
<name>A0A7W2AHY7_9BACL</name>
<accession>A0A7W2AHY7</accession>
<dbReference type="PANTHER" id="PTHR21660:SF1">
    <property type="entry name" value="ACYL-COENZYME A THIOESTERASE 13"/>
    <property type="match status" value="1"/>
</dbReference>
<dbReference type="SUPFAM" id="SSF54637">
    <property type="entry name" value="Thioesterase/thiol ester dehydrase-isomerase"/>
    <property type="match status" value="1"/>
</dbReference>
<organism evidence="4 5">
    <name type="scientific">Thermoactinomyces daqus</name>
    <dbReference type="NCBI Taxonomy" id="1329516"/>
    <lineage>
        <taxon>Bacteria</taxon>
        <taxon>Bacillati</taxon>
        <taxon>Bacillota</taxon>
        <taxon>Bacilli</taxon>
        <taxon>Bacillales</taxon>
        <taxon>Thermoactinomycetaceae</taxon>
        <taxon>Thermoactinomyces</taxon>
    </lineage>
</organism>
<keyword evidence="2" id="KW-0378">Hydrolase</keyword>
<dbReference type="GO" id="GO:0047617">
    <property type="term" value="F:fatty acyl-CoA hydrolase activity"/>
    <property type="evidence" value="ECO:0007669"/>
    <property type="project" value="InterPro"/>
</dbReference>
<proteinExistence type="inferred from homology"/>
<dbReference type="CDD" id="cd03443">
    <property type="entry name" value="PaaI_thioesterase"/>
    <property type="match status" value="1"/>
</dbReference>
<dbReference type="NCBIfam" id="TIGR00369">
    <property type="entry name" value="unchar_dom_1"/>
    <property type="match status" value="1"/>
</dbReference>
<feature type="domain" description="Thioesterase" evidence="3">
    <location>
        <begin position="72"/>
        <end position="146"/>
    </location>
</feature>
<protein>
    <submittedName>
        <fullName evidence="4">PaaI family thioesterase</fullName>
    </submittedName>
</protein>
<dbReference type="OrthoDB" id="2139465at2"/>
<dbReference type="PANTHER" id="PTHR21660">
    <property type="entry name" value="THIOESTERASE SUPERFAMILY MEMBER-RELATED"/>
    <property type="match status" value="1"/>
</dbReference>
<evidence type="ECO:0000256" key="2">
    <source>
        <dbReference type="ARBA" id="ARBA00022801"/>
    </source>
</evidence>
<dbReference type="InterPro" id="IPR029069">
    <property type="entry name" value="HotDog_dom_sf"/>
</dbReference>
<reference evidence="4 5" key="1">
    <citation type="submission" date="2020-07" db="EMBL/GenBank/DDBJ databases">
        <authorList>
            <person name="Feng H."/>
        </authorList>
    </citation>
    <scope>NUCLEOTIDE SEQUENCE [LARGE SCALE GENOMIC DNA]</scope>
    <source>
        <strain evidence="5">s-11</strain>
    </source>
</reference>
<dbReference type="Pfam" id="PF03061">
    <property type="entry name" value="4HBT"/>
    <property type="match status" value="1"/>
</dbReference>
<dbReference type="RefSeq" id="WP_052153829.1">
    <property type="nucleotide sequence ID" value="NZ_JACEIP010000019.1"/>
</dbReference>
<evidence type="ECO:0000313" key="5">
    <source>
        <dbReference type="Proteomes" id="UP000530514"/>
    </source>
</evidence>
<gene>
    <name evidence="4" type="ORF">H1164_12385</name>
</gene>
<dbReference type="InterPro" id="IPR003736">
    <property type="entry name" value="PAAI_dom"/>
</dbReference>
<dbReference type="InterPro" id="IPR039298">
    <property type="entry name" value="ACOT13"/>
</dbReference>
<dbReference type="InterPro" id="IPR006683">
    <property type="entry name" value="Thioestr_dom"/>
</dbReference>
<evidence type="ECO:0000259" key="3">
    <source>
        <dbReference type="Pfam" id="PF03061"/>
    </source>
</evidence>